<dbReference type="EMBL" id="OE001183">
    <property type="protein sequence ID" value="CAD7456185.1"/>
    <property type="molecule type" value="Genomic_DNA"/>
</dbReference>
<feature type="compositionally biased region" description="Low complexity" evidence="1">
    <location>
        <begin position="8"/>
        <end position="19"/>
    </location>
</feature>
<gene>
    <name evidence="3" type="ORF">TTEB3V08_LOCUS4220</name>
</gene>
<protein>
    <submittedName>
        <fullName evidence="3">Uncharacterized protein</fullName>
    </submittedName>
</protein>
<keyword evidence="2" id="KW-1133">Transmembrane helix</keyword>
<dbReference type="Gene3D" id="1.10.287.950">
    <property type="entry name" value="Methyl-accepting chemotaxis protein"/>
    <property type="match status" value="1"/>
</dbReference>
<reference evidence="3" key="1">
    <citation type="submission" date="2020-11" db="EMBL/GenBank/DDBJ databases">
        <authorList>
            <person name="Tran Van P."/>
        </authorList>
    </citation>
    <scope>NUCLEOTIDE SEQUENCE</scope>
</reference>
<keyword evidence="2" id="KW-0472">Membrane</keyword>
<keyword evidence="2" id="KW-0812">Transmembrane</keyword>
<organism evidence="3">
    <name type="scientific">Timema tahoe</name>
    <dbReference type="NCBI Taxonomy" id="61484"/>
    <lineage>
        <taxon>Eukaryota</taxon>
        <taxon>Metazoa</taxon>
        <taxon>Ecdysozoa</taxon>
        <taxon>Arthropoda</taxon>
        <taxon>Hexapoda</taxon>
        <taxon>Insecta</taxon>
        <taxon>Pterygota</taxon>
        <taxon>Neoptera</taxon>
        <taxon>Polyneoptera</taxon>
        <taxon>Phasmatodea</taxon>
        <taxon>Timematodea</taxon>
        <taxon>Timematoidea</taxon>
        <taxon>Timematidae</taxon>
        <taxon>Timema</taxon>
    </lineage>
</organism>
<name>A0A7R9ICG6_9NEOP</name>
<dbReference type="SUPFAM" id="SSF58104">
    <property type="entry name" value="Methyl-accepting chemotaxis protein (MCP) signaling domain"/>
    <property type="match status" value="1"/>
</dbReference>
<evidence type="ECO:0000256" key="2">
    <source>
        <dbReference type="SAM" id="Phobius"/>
    </source>
</evidence>
<evidence type="ECO:0000313" key="3">
    <source>
        <dbReference type="EMBL" id="CAD7456185.1"/>
    </source>
</evidence>
<sequence>MEFDNTDSSSESGMSDSWSVIEKQAELDDEPVKQYLVERNTEDIEDIASNSSDGESLEVVEEDITAHVEYMSDEETDGFSVISDSDCPVDDEIGWALNKRRIYVHCRNPVLNSWLNFILITVLATVIGLGLGHFIGSQENQFYPSELSKLQKTNSYNSPRDNLELEAQTLEVDKLTQSDKNPLELLDVLHKSEREALEFAQMSDTRTNELLDIMQTFNERTNYLLEHVEQYDGRTNELLEFVQKSDERTKELLEFVQKSDERTKELLEFVQKTDERINDLLESVQRSDERTHKLLEFVPKSDERIVKTSEFINRYDTIAETWKSNANLASKAFNNPALFKYLENGRETYVKTLGQTHSTEINTSQENVKSVIGENSVPFQDTMTINKPNKDSNIVPTNNVENVLKRESGDETDLSKNVTKAKIVNNEQSKETGPLKANKTNVNEYFDKINKQVDSNKDLGEDESPKQSSWLERVSNLVLALTPDENGSVTPLMELAESFEQSLNNLKKSIASGKPSELLEKMKISAKKAQETASNLIHEVNVIQTLEKYTKTDLLAKSTLAAIRIQIHKNIQKGLTKGAMTENIRKGLIKETMTENIQKCLTKGATTENIQKCLTKETKTENIRKGLTKEATTENI</sequence>
<feature type="region of interest" description="Disordered" evidence="1">
    <location>
        <begin position="1"/>
        <end position="26"/>
    </location>
</feature>
<feature type="transmembrane region" description="Helical" evidence="2">
    <location>
        <begin position="114"/>
        <end position="135"/>
    </location>
</feature>
<proteinExistence type="predicted"/>
<dbReference type="AlphaFoldDB" id="A0A7R9ICG6"/>
<accession>A0A7R9ICG6</accession>
<evidence type="ECO:0000256" key="1">
    <source>
        <dbReference type="SAM" id="MobiDB-lite"/>
    </source>
</evidence>